<dbReference type="Gene3D" id="3.40.1170.60">
    <property type="match status" value="1"/>
</dbReference>
<feature type="compositionally biased region" description="Low complexity" evidence="4">
    <location>
        <begin position="22"/>
        <end position="37"/>
    </location>
</feature>
<dbReference type="PROSITE" id="PS50173">
    <property type="entry name" value="UMUC"/>
    <property type="match status" value="1"/>
</dbReference>
<sequence>MRTFPESPTSEHRQPQHRRPQRQQSQRRQSQRRQSSPPRLLVLWCPDWPVVAAAAESGISAAEPAAVLAANRVVACSAVARAAGIRRGMRRREAQARCPELAVFADDADRDARLFETVATATEELIVGVEVVRPGVVAVPVAGAARYFGGERTLLERLVDHVSARTGAECQVGVSEGLFAATLAAHRARPVPAGAAAEFLAPLGVQELDQPGSGRRDLVDLLRRLGIRTLGAFAQLAERDVLARFGADGVLAHRLASGRDERPPGRRRPAPDLAVTETCDPPLERVDAAAFLARTLASRFHAGLAARGLACTRLGIHATTEHGEELGRSWRCGEPLTPDGIADRVRWQFEGWLTRGRGDTPTSGVTVLRLEPEETVEGSALQLGLWAGGSGAEHTPEADKAARALVHVQGLIGPEGVCTAVFDGGRGPAEQVRLVPWGDRRTPADGHDAPWPQRLPSPSPATVFEAPCPAVVAGEDGRQLDVTDRHRLTAWPWTVAFGDGRSRRVQNWAGPWPVTARWWVPGDRGRCVRLQVVLESGSGSQPVAVLLRWQEQGNPKWTVEGVYD</sequence>
<protein>
    <submittedName>
        <fullName evidence="6">Protein ImuB</fullName>
    </submittedName>
</protein>
<evidence type="ECO:0000259" key="5">
    <source>
        <dbReference type="PROSITE" id="PS50173"/>
    </source>
</evidence>
<feature type="region of interest" description="Disordered" evidence="4">
    <location>
        <begin position="256"/>
        <end position="276"/>
    </location>
</feature>
<dbReference type="SUPFAM" id="SSF56672">
    <property type="entry name" value="DNA/RNA polymerases"/>
    <property type="match status" value="1"/>
</dbReference>
<dbReference type="Pfam" id="PF00817">
    <property type="entry name" value="IMS"/>
    <property type="match status" value="1"/>
</dbReference>
<keyword evidence="2" id="KW-0227">DNA damage</keyword>
<evidence type="ECO:0000313" key="7">
    <source>
        <dbReference type="Proteomes" id="UP000564573"/>
    </source>
</evidence>
<evidence type="ECO:0000256" key="3">
    <source>
        <dbReference type="ARBA" id="ARBA00025589"/>
    </source>
</evidence>
<name>A0A839XMM7_9PSEU</name>
<comment type="similarity">
    <text evidence="1">Belongs to the DNA polymerase type-Y family.</text>
</comment>
<feature type="domain" description="UmuC" evidence="5">
    <location>
        <begin position="64"/>
        <end position="190"/>
    </location>
</feature>
<keyword evidence="7" id="KW-1185">Reference proteome</keyword>
<dbReference type="Gene3D" id="3.30.70.270">
    <property type="match status" value="1"/>
</dbReference>
<dbReference type="GO" id="GO:0006281">
    <property type="term" value="P:DNA repair"/>
    <property type="evidence" value="ECO:0007669"/>
    <property type="project" value="InterPro"/>
</dbReference>
<dbReference type="InterPro" id="IPR001126">
    <property type="entry name" value="UmuC"/>
</dbReference>
<gene>
    <name evidence="6" type="ORF">FB384_000932</name>
</gene>
<accession>A0A839XMM7</accession>
<evidence type="ECO:0000256" key="1">
    <source>
        <dbReference type="ARBA" id="ARBA00010945"/>
    </source>
</evidence>
<reference evidence="6 7" key="1">
    <citation type="submission" date="2020-08" db="EMBL/GenBank/DDBJ databases">
        <title>Sequencing the genomes of 1000 actinobacteria strains.</title>
        <authorList>
            <person name="Klenk H.-P."/>
        </authorList>
    </citation>
    <scope>NUCLEOTIDE SEQUENCE [LARGE SCALE GENOMIC DNA]</scope>
    <source>
        <strain evidence="6 7">DSM 45267</strain>
    </source>
</reference>
<dbReference type="InterPro" id="IPR043128">
    <property type="entry name" value="Rev_trsase/Diguanyl_cyclase"/>
</dbReference>
<dbReference type="PANTHER" id="PTHR35369:SF2">
    <property type="entry name" value="BLR3025 PROTEIN"/>
    <property type="match status" value="1"/>
</dbReference>
<comment type="function">
    <text evidence="3">Poorly processive, error-prone DNA polymerase involved in untargeted mutagenesis. Copies undamaged DNA at stalled replication forks, which arise in vivo from mismatched or misaligned primer ends. These misaligned primers can be extended by PolIV. Exhibits no 3'-5' exonuclease (proofreading) activity. May be involved in translesional synthesis, in conjunction with the beta clamp from PolIII.</text>
</comment>
<dbReference type="EMBL" id="JACIBS010000001">
    <property type="protein sequence ID" value="MBB3662028.1"/>
    <property type="molecule type" value="Genomic_DNA"/>
</dbReference>
<dbReference type="InterPro" id="IPR050356">
    <property type="entry name" value="SulA_CellDiv_inhibitor"/>
</dbReference>
<dbReference type="Proteomes" id="UP000564573">
    <property type="component" value="Unassembled WGS sequence"/>
</dbReference>
<proteinExistence type="inferred from homology"/>
<dbReference type="CDD" id="cd03468">
    <property type="entry name" value="PolY_like"/>
    <property type="match status" value="1"/>
</dbReference>
<dbReference type="InterPro" id="IPR043502">
    <property type="entry name" value="DNA/RNA_pol_sf"/>
</dbReference>
<dbReference type="PANTHER" id="PTHR35369">
    <property type="entry name" value="BLR3025 PROTEIN-RELATED"/>
    <property type="match status" value="1"/>
</dbReference>
<feature type="region of interest" description="Disordered" evidence="4">
    <location>
        <begin position="1"/>
        <end position="37"/>
    </location>
</feature>
<dbReference type="AlphaFoldDB" id="A0A839XMM7"/>
<comment type="caution">
    <text evidence="6">The sequence shown here is derived from an EMBL/GenBank/DDBJ whole genome shotgun (WGS) entry which is preliminary data.</text>
</comment>
<evidence type="ECO:0000313" key="6">
    <source>
        <dbReference type="EMBL" id="MBB3662028.1"/>
    </source>
</evidence>
<organism evidence="6 7">
    <name type="scientific">Prauserella sediminis</name>
    <dbReference type="NCBI Taxonomy" id="577680"/>
    <lineage>
        <taxon>Bacteria</taxon>
        <taxon>Bacillati</taxon>
        <taxon>Actinomycetota</taxon>
        <taxon>Actinomycetes</taxon>
        <taxon>Pseudonocardiales</taxon>
        <taxon>Pseudonocardiaceae</taxon>
        <taxon>Prauserella</taxon>
        <taxon>Prauserella salsuginis group</taxon>
    </lineage>
</organism>
<evidence type="ECO:0000256" key="2">
    <source>
        <dbReference type="ARBA" id="ARBA00022763"/>
    </source>
</evidence>
<evidence type="ECO:0000256" key="4">
    <source>
        <dbReference type="SAM" id="MobiDB-lite"/>
    </source>
</evidence>